<dbReference type="Proteomes" id="UP001224775">
    <property type="component" value="Unassembled WGS sequence"/>
</dbReference>
<keyword evidence="2" id="KW-1185">Reference proteome</keyword>
<name>A0AAD8Y447_9STRA</name>
<dbReference type="EMBL" id="JATAAI010000018">
    <property type="protein sequence ID" value="KAK1739284.1"/>
    <property type="molecule type" value="Genomic_DNA"/>
</dbReference>
<evidence type="ECO:0000313" key="2">
    <source>
        <dbReference type="Proteomes" id="UP001224775"/>
    </source>
</evidence>
<protein>
    <submittedName>
        <fullName evidence="1">Uncharacterized protein</fullName>
    </submittedName>
</protein>
<accession>A0AAD8Y447</accession>
<dbReference type="AlphaFoldDB" id="A0AAD8Y447"/>
<reference evidence="1" key="1">
    <citation type="submission" date="2023-06" db="EMBL/GenBank/DDBJ databases">
        <title>Survivors Of The Sea: Transcriptome response of Skeletonema marinoi to long-term dormancy.</title>
        <authorList>
            <person name="Pinder M.I.M."/>
            <person name="Kourtchenko O."/>
            <person name="Robertson E.K."/>
            <person name="Larsson T."/>
            <person name="Maumus F."/>
            <person name="Osuna-Cruz C.M."/>
            <person name="Vancaester E."/>
            <person name="Stenow R."/>
            <person name="Vandepoele K."/>
            <person name="Ploug H."/>
            <person name="Bruchert V."/>
            <person name="Godhe A."/>
            <person name="Topel M."/>
        </authorList>
    </citation>
    <scope>NUCLEOTIDE SEQUENCE</scope>
    <source>
        <strain evidence="1">R05AC</strain>
    </source>
</reference>
<gene>
    <name evidence="1" type="ORF">QTG54_009827</name>
</gene>
<organism evidence="1 2">
    <name type="scientific">Skeletonema marinoi</name>
    <dbReference type="NCBI Taxonomy" id="267567"/>
    <lineage>
        <taxon>Eukaryota</taxon>
        <taxon>Sar</taxon>
        <taxon>Stramenopiles</taxon>
        <taxon>Ochrophyta</taxon>
        <taxon>Bacillariophyta</taxon>
        <taxon>Coscinodiscophyceae</taxon>
        <taxon>Thalassiosirophycidae</taxon>
        <taxon>Thalassiosirales</taxon>
        <taxon>Skeletonemataceae</taxon>
        <taxon>Skeletonema</taxon>
        <taxon>Skeletonema marinoi-dohrnii complex</taxon>
    </lineage>
</organism>
<evidence type="ECO:0000313" key="1">
    <source>
        <dbReference type="EMBL" id="KAK1739284.1"/>
    </source>
</evidence>
<sequence>MLYKLVNKYYPGRMRVVVVYRRYYEWMLSLWNEFNKPFKNGNGDTSDYRPTYQNWPSEGGKRCHTFVSFMKKFMDPEGKRTSDEYRHRAEAEHVHVAEYFRGLWSNHSSEVQVLNLHEMNVPSDDGQDATSRFLQSALTPLAAKTYTRSKDSGFGGRHNPSRNINYDILAVAAHEHGLLANQTIPRAKVAVLLEEHFMKKLNTTDLPLQCPDKELLKRFLQKSIHYEEMLYPGQTDDKEHETTFYEAVKRHKFCNFDFDALVEDEAVRTFFSKEIPRLYRRSKH</sequence>
<comment type="caution">
    <text evidence="1">The sequence shown here is derived from an EMBL/GenBank/DDBJ whole genome shotgun (WGS) entry which is preliminary data.</text>
</comment>
<proteinExistence type="predicted"/>